<keyword evidence="3" id="KW-1185">Reference proteome</keyword>
<sequence length="149" mass="17289">MPTLNPFLLCFTIFIVLSARSNRSYQINNPHYWCDGHRCSHRNNGGKMVVKRDMMDTEEGDFLLKKDEMGEVVIGEMRTMKDHVDVESAPGRKPSNGRDLRDIAGSLLSRASVFQNKLQKWRKQMQEEWQQWKLTRRGEEGGSSRRCGL</sequence>
<evidence type="ECO:0000313" key="3">
    <source>
        <dbReference type="Proteomes" id="UP001417504"/>
    </source>
</evidence>
<dbReference type="InterPro" id="IPR008004">
    <property type="entry name" value="OCTOPUS-like"/>
</dbReference>
<feature type="chain" id="PRO_5043028753" evidence="1">
    <location>
        <begin position="19"/>
        <end position="149"/>
    </location>
</feature>
<feature type="signal peptide" evidence="1">
    <location>
        <begin position="1"/>
        <end position="18"/>
    </location>
</feature>
<dbReference type="Pfam" id="PF05340">
    <property type="entry name" value="DUF740"/>
    <property type="match status" value="1"/>
</dbReference>
<dbReference type="PANTHER" id="PTHR31659">
    <property type="entry name" value="PROTEIN: UPF0503-LIKE PROTEIN, PUTATIVE (DUF740)-RELATED"/>
    <property type="match status" value="1"/>
</dbReference>
<protein>
    <submittedName>
        <fullName evidence="2">Uncharacterized protein</fullName>
    </submittedName>
</protein>
<accession>A0AAP0EMZ1</accession>
<name>A0AAP0EMZ1_9MAGN</name>
<reference evidence="2 3" key="1">
    <citation type="submission" date="2024-01" db="EMBL/GenBank/DDBJ databases">
        <title>Genome assemblies of Stephania.</title>
        <authorList>
            <person name="Yang L."/>
        </authorList>
    </citation>
    <scope>NUCLEOTIDE SEQUENCE [LARGE SCALE GENOMIC DNA]</scope>
    <source>
        <strain evidence="2">QJT</strain>
        <tissue evidence="2">Leaf</tissue>
    </source>
</reference>
<proteinExistence type="predicted"/>
<dbReference type="Proteomes" id="UP001417504">
    <property type="component" value="Unassembled WGS sequence"/>
</dbReference>
<keyword evidence="1" id="KW-0732">Signal</keyword>
<evidence type="ECO:0000256" key="1">
    <source>
        <dbReference type="SAM" id="SignalP"/>
    </source>
</evidence>
<dbReference type="PANTHER" id="PTHR31659:SF9">
    <property type="entry name" value="PROTEIN: UPF0503-LIKE PROTEIN, PUTATIVE (DUF740)-RELATED"/>
    <property type="match status" value="1"/>
</dbReference>
<gene>
    <name evidence="2" type="ORF">Sjap_021942</name>
</gene>
<dbReference type="AlphaFoldDB" id="A0AAP0EMZ1"/>
<evidence type="ECO:0000313" key="2">
    <source>
        <dbReference type="EMBL" id="KAK9096445.1"/>
    </source>
</evidence>
<organism evidence="2 3">
    <name type="scientific">Stephania japonica</name>
    <dbReference type="NCBI Taxonomy" id="461633"/>
    <lineage>
        <taxon>Eukaryota</taxon>
        <taxon>Viridiplantae</taxon>
        <taxon>Streptophyta</taxon>
        <taxon>Embryophyta</taxon>
        <taxon>Tracheophyta</taxon>
        <taxon>Spermatophyta</taxon>
        <taxon>Magnoliopsida</taxon>
        <taxon>Ranunculales</taxon>
        <taxon>Menispermaceae</taxon>
        <taxon>Menispermoideae</taxon>
        <taxon>Cissampelideae</taxon>
        <taxon>Stephania</taxon>
    </lineage>
</organism>
<dbReference type="EMBL" id="JBBNAE010000009">
    <property type="protein sequence ID" value="KAK9096445.1"/>
    <property type="molecule type" value="Genomic_DNA"/>
</dbReference>
<comment type="caution">
    <text evidence="2">The sequence shown here is derived from an EMBL/GenBank/DDBJ whole genome shotgun (WGS) entry which is preliminary data.</text>
</comment>